<accession>A0A670Z4Q0</accession>
<organism evidence="10 11">
    <name type="scientific">Pseudonaja textilis</name>
    <name type="common">Eastern brown snake</name>
    <dbReference type="NCBI Taxonomy" id="8673"/>
    <lineage>
        <taxon>Eukaryota</taxon>
        <taxon>Metazoa</taxon>
        <taxon>Chordata</taxon>
        <taxon>Craniata</taxon>
        <taxon>Vertebrata</taxon>
        <taxon>Euteleostomi</taxon>
        <taxon>Lepidosauria</taxon>
        <taxon>Squamata</taxon>
        <taxon>Bifurcata</taxon>
        <taxon>Unidentata</taxon>
        <taxon>Episquamata</taxon>
        <taxon>Toxicofera</taxon>
        <taxon>Serpentes</taxon>
        <taxon>Colubroidea</taxon>
        <taxon>Elapidae</taxon>
        <taxon>Hydrophiinae</taxon>
        <taxon>Pseudonaja</taxon>
    </lineage>
</organism>
<dbReference type="GO" id="GO:0031627">
    <property type="term" value="P:telomeric loop formation"/>
    <property type="evidence" value="ECO:0007669"/>
    <property type="project" value="TreeGrafter"/>
</dbReference>
<keyword evidence="4" id="KW-0238">DNA-binding</keyword>
<dbReference type="GeneTree" id="ENSGT00940000158316"/>
<evidence type="ECO:0000256" key="6">
    <source>
        <dbReference type="ARBA" id="ARBA00023306"/>
    </source>
</evidence>
<dbReference type="InterPro" id="IPR017930">
    <property type="entry name" value="Myb_dom"/>
</dbReference>
<evidence type="ECO:0000256" key="7">
    <source>
        <dbReference type="SAM" id="MobiDB-lite"/>
    </source>
</evidence>
<dbReference type="Gene3D" id="1.10.10.60">
    <property type="entry name" value="Homeodomain-like"/>
    <property type="match status" value="1"/>
</dbReference>
<dbReference type="InterPro" id="IPR030657">
    <property type="entry name" value="TERF2"/>
</dbReference>
<dbReference type="GO" id="GO:0098505">
    <property type="term" value="F:G-rich strand telomeric DNA binding"/>
    <property type="evidence" value="ECO:0007669"/>
    <property type="project" value="TreeGrafter"/>
</dbReference>
<dbReference type="GO" id="GO:0070198">
    <property type="term" value="P:protein localization to chromosome, telomeric region"/>
    <property type="evidence" value="ECO:0007669"/>
    <property type="project" value="TreeGrafter"/>
</dbReference>
<evidence type="ECO:0000313" key="10">
    <source>
        <dbReference type="Ensembl" id="ENSPTXP00000016016.1"/>
    </source>
</evidence>
<dbReference type="Pfam" id="PF00249">
    <property type="entry name" value="Myb_DNA-binding"/>
    <property type="match status" value="1"/>
</dbReference>
<dbReference type="PROSITE" id="PS51294">
    <property type="entry name" value="HTH_MYB"/>
    <property type="match status" value="1"/>
</dbReference>
<dbReference type="InterPro" id="IPR001005">
    <property type="entry name" value="SANT/Myb"/>
</dbReference>
<feature type="domain" description="HTH myb-type" evidence="9">
    <location>
        <begin position="299"/>
        <end position="348"/>
    </location>
</feature>
<dbReference type="PANTHER" id="PTHR46833">
    <property type="entry name" value="TELOMERIC REPEAT-BINDING FACTOR 2 TERF2"/>
    <property type="match status" value="1"/>
</dbReference>
<evidence type="ECO:0000256" key="5">
    <source>
        <dbReference type="ARBA" id="ARBA00023242"/>
    </source>
</evidence>
<sequence length="349" mass="37602">GRARLLAAAPWPGPDPGGEPGARKRPPHQSPGALEGARPGGGGSGGLRRSVRLRPRAPAKHSGRGAPAGGNGRGGRGGGGGALRAFQAGNSQDFRELRDVLTGRPIAPGGRSRGRPAARGQPRGSRPDIRAGSGACVRERTAVTSSREASLTVSWIEIGGASRYASEVAVFCRASSLKPAFYVLSVLREAFKILSDAPDPEEMFLQLDKTDWTYSGPLLPSGSPRAKRQKMGNITIQADLSLEKIRYHPSISDILGCMHSPARKSTAKPLVTLEVQSPECKENPPSMLPPGFPWFLLQWTLEESAWIKEGVEKFGEGNWKVISQNYPFKDRTSVMIKDRWRTMKKLGLN</sequence>
<reference evidence="10" key="2">
    <citation type="submission" date="2025-09" db="UniProtKB">
        <authorList>
            <consortium name="Ensembl"/>
        </authorList>
    </citation>
    <scope>IDENTIFICATION</scope>
</reference>
<dbReference type="GO" id="GO:1905839">
    <property type="term" value="P:negative regulation of telomeric D-loop disassembly"/>
    <property type="evidence" value="ECO:0007669"/>
    <property type="project" value="TreeGrafter"/>
</dbReference>
<dbReference type="GO" id="GO:0032210">
    <property type="term" value="P:regulation of telomere maintenance via telomerase"/>
    <property type="evidence" value="ECO:0007669"/>
    <property type="project" value="TreeGrafter"/>
</dbReference>
<proteinExistence type="predicted"/>
<dbReference type="SMART" id="SM00717">
    <property type="entry name" value="SANT"/>
    <property type="match status" value="1"/>
</dbReference>
<dbReference type="SUPFAM" id="SSF46689">
    <property type="entry name" value="Homeodomain-like"/>
    <property type="match status" value="1"/>
</dbReference>
<feature type="region of interest" description="Disordered" evidence="7">
    <location>
        <begin position="102"/>
        <end position="139"/>
    </location>
</feature>
<dbReference type="PANTHER" id="PTHR46833:SF1">
    <property type="entry name" value="TELOMERIC REPEAT-BINDING FACTOR 2"/>
    <property type="match status" value="1"/>
</dbReference>
<dbReference type="InterPro" id="IPR009057">
    <property type="entry name" value="Homeodomain-like_sf"/>
</dbReference>
<dbReference type="GO" id="GO:0003691">
    <property type="term" value="F:double-stranded telomeric DNA binding"/>
    <property type="evidence" value="ECO:0007669"/>
    <property type="project" value="TreeGrafter"/>
</dbReference>
<dbReference type="GO" id="GO:0031848">
    <property type="term" value="P:protection from non-homologous end joining at telomere"/>
    <property type="evidence" value="ECO:0007669"/>
    <property type="project" value="InterPro"/>
</dbReference>
<dbReference type="AlphaFoldDB" id="A0A670Z4Q0"/>
<name>A0A670Z4Q0_PSETE</name>
<dbReference type="Ensembl" id="ENSPTXT00000016502.1">
    <property type="protein sequence ID" value="ENSPTXP00000016016.1"/>
    <property type="gene ID" value="ENSPTXG00000011061.1"/>
</dbReference>
<dbReference type="GO" id="GO:0003720">
    <property type="term" value="F:telomerase activity"/>
    <property type="evidence" value="ECO:0007669"/>
    <property type="project" value="TreeGrafter"/>
</dbReference>
<dbReference type="PROSITE" id="PS50090">
    <property type="entry name" value="MYB_LIKE"/>
    <property type="match status" value="1"/>
</dbReference>
<dbReference type="Pfam" id="PF16772">
    <property type="entry name" value="TERF2_RBM"/>
    <property type="match status" value="1"/>
</dbReference>
<feature type="compositionally biased region" description="Low complexity" evidence="7">
    <location>
        <begin position="103"/>
        <end position="124"/>
    </location>
</feature>
<feature type="region of interest" description="Disordered" evidence="7">
    <location>
        <begin position="1"/>
        <end position="85"/>
    </location>
</feature>
<protein>
    <submittedName>
        <fullName evidence="10">Uncharacterized protein</fullName>
    </submittedName>
</protein>
<reference evidence="10" key="1">
    <citation type="submission" date="2025-08" db="UniProtKB">
        <authorList>
            <consortium name="Ensembl"/>
        </authorList>
    </citation>
    <scope>IDENTIFICATION</scope>
</reference>
<evidence type="ECO:0000256" key="1">
    <source>
        <dbReference type="ARBA" id="ARBA00004574"/>
    </source>
</evidence>
<evidence type="ECO:0000256" key="2">
    <source>
        <dbReference type="ARBA" id="ARBA00022454"/>
    </source>
</evidence>
<evidence type="ECO:0000256" key="4">
    <source>
        <dbReference type="ARBA" id="ARBA00023125"/>
    </source>
</evidence>
<keyword evidence="11" id="KW-1185">Reference proteome</keyword>
<feature type="compositionally biased region" description="Basic residues" evidence="7">
    <location>
        <begin position="49"/>
        <end position="63"/>
    </location>
</feature>
<dbReference type="Proteomes" id="UP000472273">
    <property type="component" value="Unplaced"/>
</dbReference>
<dbReference type="CDD" id="cd11660">
    <property type="entry name" value="SANT_TRF"/>
    <property type="match status" value="1"/>
</dbReference>
<keyword evidence="5" id="KW-0539">Nucleus</keyword>
<keyword evidence="6" id="KW-0131">Cell cycle</keyword>
<dbReference type="InterPro" id="IPR031902">
    <property type="entry name" value="TERF2_RBM"/>
</dbReference>
<evidence type="ECO:0000313" key="11">
    <source>
        <dbReference type="Proteomes" id="UP000472273"/>
    </source>
</evidence>
<evidence type="ECO:0000256" key="3">
    <source>
        <dbReference type="ARBA" id="ARBA00022895"/>
    </source>
</evidence>
<keyword evidence="3" id="KW-0779">Telomere</keyword>
<evidence type="ECO:0000259" key="9">
    <source>
        <dbReference type="PROSITE" id="PS51294"/>
    </source>
</evidence>
<dbReference type="GO" id="GO:0070187">
    <property type="term" value="C:shelterin complex"/>
    <property type="evidence" value="ECO:0007669"/>
    <property type="project" value="TreeGrafter"/>
</dbReference>
<dbReference type="GO" id="GO:0032208">
    <property type="term" value="P:negative regulation of telomere maintenance via recombination"/>
    <property type="evidence" value="ECO:0007669"/>
    <property type="project" value="TreeGrafter"/>
</dbReference>
<keyword evidence="2" id="KW-0158">Chromosome</keyword>
<comment type="subcellular location">
    <subcellularLocation>
        <location evidence="1">Chromosome</location>
        <location evidence="1">Telomere</location>
    </subcellularLocation>
</comment>
<dbReference type="GO" id="GO:0005654">
    <property type="term" value="C:nucleoplasm"/>
    <property type="evidence" value="ECO:0007669"/>
    <property type="project" value="UniProtKB-ARBA"/>
</dbReference>
<evidence type="ECO:0000259" key="8">
    <source>
        <dbReference type="PROSITE" id="PS50090"/>
    </source>
</evidence>
<dbReference type="GO" id="GO:0061820">
    <property type="term" value="P:telomeric D-loop disassembly"/>
    <property type="evidence" value="ECO:0007669"/>
    <property type="project" value="TreeGrafter"/>
</dbReference>
<feature type="compositionally biased region" description="Gly residues" evidence="7">
    <location>
        <begin position="66"/>
        <end position="82"/>
    </location>
</feature>
<feature type="domain" description="Myb-like" evidence="8">
    <location>
        <begin position="299"/>
        <end position="344"/>
    </location>
</feature>
<dbReference type="FunFam" id="1.10.10.60:FF:000129">
    <property type="entry name" value="Telomeric repeat-binding factor 2"/>
    <property type="match status" value="1"/>
</dbReference>